<accession>A0A1W2M1M0</accession>
<feature type="domain" description="Major facilitator superfamily (MFS) profile" evidence="8">
    <location>
        <begin position="228"/>
        <end position="429"/>
    </location>
</feature>
<evidence type="ECO:0000256" key="7">
    <source>
        <dbReference type="SAM" id="Phobius"/>
    </source>
</evidence>
<dbReference type="InterPro" id="IPR022324">
    <property type="entry name" value="Bacilysin_exporter_BacE_put"/>
</dbReference>
<comment type="subcellular location">
    <subcellularLocation>
        <location evidence="1">Cell membrane</location>
        <topology evidence="1">Multi-pass membrane protein</topology>
    </subcellularLocation>
</comment>
<dbReference type="CDD" id="cd06173">
    <property type="entry name" value="MFS_MefA_like"/>
    <property type="match status" value="1"/>
</dbReference>
<dbReference type="Gene3D" id="1.20.1250.20">
    <property type="entry name" value="MFS general substrate transporter like domains"/>
    <property type="match status" value="1"/>
</dbReference>
<evidence type="ECO:0000313" key="9">
    <source>
        <dbReference type="EMBL" id="ONF73754.1"/>
    </source>
</evidence>
<name>A0A1W2M1M0_9PSEU</name>
<feature type="transmembrane region" description="Helical" evidence="7">
    <location>
        <begin position="315"/>
        <end position="335"/>
    </location>
</feature>
<evidence type="ECO:0000256" key="4">
    <source>
        <dbReference type="ARBA" id="ARBA00022989"/>
    </source>
</evidence>
<feature type="transmembrane region" description="Helical" evidence="7">
    <location>
        <begin position="18"/>
        <end position="43"/>
    </location>
</feature>
<dbReference type="EMBL" id="LQMT02000007">
    <property type="protein sequence ID" value="ONF73754.1"/>
    <property type="molecule type" value="Genomic_DNA"/>
</dbReference>
<evidence type="ECO:0000259" key="8">
    <source>
        <dbReference type="PROSITE" id="PS50850"/>
    </source>
</evidence>
<keyword evidence="3 7" id="KW-0812">Transmembrane</keyword>
<feature type="region of interest" description="Disordered" evidence="6">
    <location>
        <begin position="408"/>
        <end position="429"/>
    </location>
</feature>
<dbReference type="PRINTS" id="PR01988">
    <property type="entry name" value="EXPORTERBACE"/>
</dbReference>
<evidence type="ECO:0000256" key="6">
    <source>
        <dbReference type="SAM" id="MobiDB-lite"/>
    </source>
</evidence>
<dbReference type="PANTHER" id="PTHR23513:SF6">
    <property type="entry name" value="MAJOR FACILITATOR SUPERFAMILY ASSOCIATED DOMAIN-CONTAINING PROTEIN"/>
    <property type="match status" value="1"/>
</dbReference>
<dbReference type="GO" id="GO:0005886">
    <property type="term" value="C:plasma membrane"/>
    <property type="evidence" value="ECO:0007669"/>
    <property type="project" value="UniProtKB-SubCell"/>
</dbReference>
<feature type="transmembrane region" description="Helical" evidence="7">
    <location>
        <begin position="263"/>
        <end position="282"/>
    </location>
</feature>
<dbReference type="RefSeq" id="WP_063274881.1">
    <property type="nucleotide sequence ID" value="NZ_LQMT02000007.1"/>
</dbReference>
<keyword evidence="4 7" id="KW-1133">Transmembrane helix</keyword>
<feature type="transmembrane region" description="Helical" evidence="7">
    <location>
        <begin position="109"/>
        <end position="132"/>
    </location>
</feature>
<dbReference type="Pfam" id="PF07690">
    <property type="entry name" value="MFS_1"/>
    <property type="match status" value="1"/>
</dbReference>
<evidence type="ECO:0000256" key="1">
    <source>
        <dbReference type="ARBA" id="ARBA00004651"/>
    </source>
</evidence>
<reference evidence="9 10" key="1">
    <citation type="submission" date="2016-12" db="EMBL/GenBank/DDBJ databases">
        <title>Amycolatopsis keratiniphila subsp. keratiniphila genome sequencing and assembly.</title>
        <authorList>
            <person name="Mayilraj S."/>
            <person name="Kaur N."/>
        </authorList>
    </citation>
    <scope>NUCLEOTIDE SEQUENCE [LARGE SCALE GENOMIC DNA]</scope>
    <source>
        <strain evidence="9 10">DSM 44409</strain>
    </source>
</reference>
<dbReference type="InterPro" id="IPR036259">
    <property type="entry name" value="MFS_trans_sf"/>
</dbReference>
<organism evidence="9 10">
    <name type="scientific">Amycolatopsis keratiniphila subsp. keratiniphila</name>
    <dbReference type="NCBI Taxonomy" id="227715"/>
    <lineage>
        <taxon>Bacteria</taxon>
        <taxon>Bacillati</taxon>
        <taxon>Actinomycetota</taxon>
        <taxon>Actinomycetes</taxon>
        <taxon>Pseudonocardiales</taxon>
        <taxon>Pseudonocardiaceae</taxon>
        <taxon>Amycolatopsis</taxon>
        <taxon>Amycolatopsis japonica group</taxon>
    </lineage>
</organism>
<dbReference type="PANTHER" id="PTHR23513">
    <property type="entry name" value="INTEGRAL MEMBRANE EFFLUX PROTEIN-RELATED"/>
    <property type="match status" value="1"/>
</dbReference>
<feature type="transmembrane region" description="Helical" evidence="7">
    <location>
        <begin position="153"/>
        <end position="170"/>
    </location>
</feature>
<dbReference type="Proteomes" id="UP000076660">
    <property type="component" value="Unassembled WGS sequence"/>
</dbReference>
<keyword evidence="2" id="KW-1003">Cell membrane</keyword>
<proteinExistence type="predicted"/>
<feature type="transmembrane region" description="Helical" evidence="7">
    <location>
        <begin position="49"/>
        <end position="70"/>
    </location>
</feature>
<dbReference type="PROSITE" id="PS50850">
    <property type="entry name" value="MFS"/>
    <property type="match status" value="1"/>
</dbReference>
<feature type="transmembrane region" description="Helical" evidence="7">
    <location>
        <begin position="384"/>
        <end position="403"/>
    </location>
</feature>
<evidence type="ECO:0000256" key="2">
    <source>
        <dbReference type="ARBA" id="ARBA00022475"/>
    </source>
</evidence>
<protein>
    <submittedName>
        <fullName evidence="9">MFS transporter</fullName>
    </submittedName>
</protein>
<dbReference type="InterPro" id="IPR020846">
    <property type="entry name" value="MFS_dom"/>
</dbReference>
<feature type="transmembrane region" description="Helical" evidence="7">
    <location>
        <begin position="227"/>
        <end position="251"/>
    </location>
</feature>
<dbReference type="SUPFAM" id="SSF103473">
    <property type="entry name" value="MFS general substrate transporter"/>
    <property type="match status" value="1"/>
</dbReference>
<dbReference type="AlphaFoldDB" id="A0A1W2M1M0"/>
<evidence type="ECO:0000256" key="3">
    <source>
        <dbReference type="ARBA" id="ARBA00022692"/>
    </source>
</evidence>
<keyword evidence="5 7" id="KW-0472">Membrane</keyword>
<feature type="transmembrane region" description="Helical" evidence="7">
    <location>
        <begin position="356"/>
        <end position="378"/>
    </location>
</feature>
<dbReference type="OrthoDB" id="9815525at2"/>
<evidence type="ECO:0000256" key="5">
    <source>
        <dbReference type="ARBA" id="ARBA00023136"/>
    </source>
</evidence>
<evidence type="ECO:0000313" key="10">
    <source>
        <dbReference type="Proteomes" id="UP000076660"/>
    </source>
</evidence>
<sequence length="429" mass="45142">MSAPHTAVRPLWHDRNFAVFWAVQTMSALGDAFALVALPLLVLQATGSVAQMGLLTGIAGAGAVFTGLFAGVIVDRVDRRRLMIWCDVARAVLYGAIPVCWAIEPQVWLLYVVMAFASVFSMLFQVGYVTAVANLVDREQIVEANSRLQTTDAIAYVLGPVLAGVVAASFGSTVAIAVDAASFAVSVAGLAFIRLRSRAAGPGEGTGWRDVRTSFLTGLRFLWSSPVLRAVTILLTVITFLSLGLTDVFIYRVRNELGHGESAVGYMLGFAGAGTILGAALTARLRRRWGFGACWLSSYVVCGIGVALMGVTGGLAVFDGAVLAYSVGMALAGICSMSLRQQLTPDHLLGRVTSAFWTLHSALGPIGAAVLTALVAHFGARGPLLVVGGIFLVIVAIGLFSPIRQREPRPAEALPGPPEPRTGTSTDVR</sequence>
<comment type="caution">
    <text evidence="9">The sequence shown here is derived from an EMBL/GenBank/DDBJ whole genome shotgun (WGS) entry which is preliminary data.</text>
</comment>
<gene>
    <name evidence="9" type="ORF">AVR91_0206545</name>
</gene>
<feature type="transmembrane region" description="Helical" evidence="7">
    <location>
        <begin position="289"/>
        <end position="309"/>
    </location>
</feature>
<dbReference type="GO" id="GO:0022857">
    <property type="term" value="F:transmembrane transporter activity"/>
    <property type="evidence" value="ECO:0007669"/>
    <property type="project" value="InterPro"/>
</dbReference>
<dbReference type="InterPro" id="IPR011701">
    <property type="entry name" value="MFS"/>
</dbReference>